<evidence type="ECO:0000256" key="6">
    <source>
        <dbReference type="ARBA" id="ARBA00022989"/>
    </source>
</evidence>
<dbReference type="PRINTS" id="PR01077">
    <property type="entry name" value="CLAUDIN"/>
</dbReference>
<organism evidence="9 10">
    <name type="scientific">Channa striata</name>
    <name type="common">Snakehead murrel</name>
    <name type="synonym">Ophicephalus striatus</name>
    <dbReference type="NCBI Taxonomy" id="64152"/>
    <lineage>
        <taxon>Eukaryota</taxon>
        <taxon>Metazoa</taxon>
        <taxon>Chordata</taxon>
        <taxon>Craniata</taxon>
        <taxon>Vertebrata</taxon>
        <taxon>Euteleostomi</taxon>
        <taxon>Actinopterygii</taxon>
        <taxon>Neopterygii</taxon>
        <taxon>Teleostei</taxon>
        <taxon>Neoteleostei</taxon>
        <taxon>Acanthomorphata</taxon>
        <taxon>Anabantaria</taxon>
        <taxon>Anabantiformes</taxon>
        <taxon>Channoidei</taxon>
        <taxon>Channidae</taxon>
        <taxon>Channa</taxon>
    </lineage>
</organism>
<feature type="transmembrane region" description="Helical" evidence="8">
    <location>
        <begin position="160"/>
        <end position="183"/>
    </location>
</feature>
<keyword evidence="2 8" id="KW-0796">Tight junction</keyword>
<evidence type="ECO:0000256" key="2">
    <source>
        <dbReference type="ARBA" id="ARBA00022427"/>
    </source>
</evidence>
<comment type="similarity">
    <text evidence="1 8">Belongs to the claudin family.</text>
</comment>
<dbReference type="InterPro" id="IPR006187">
    <property type="entry name" value="Claudin"/>
</dbReference>
<keyword evidence="5 8" id="KW-0965">Cell junction</keyword>
<gene>
    <name evidence="9" type="ORF">Q5P01_022928</name>
</gene>
<dbReference type="GO" id="GO:0005923">
    <property type="term" value="C:bicellular tight junction"/>
    <property type="evidence" value="ECO:0007669"/>
    <property type="project" value="UniProtKB-SubCell"/>
</dbReference>
<evidence type="ECO:0000256" key="4">
    <source>
        <dbReference type="ARBA" id="ARBA00022692"/>
    </source>
</evidence>
<feature type="transmembrane region" description="Helical" evidence="8">
    <location>
        <begin position="80"/>
        <end position="103"/>
    </location>
</feature>
<dbReference type="PANTHER" id="PTHR12002">
    <property type="entry name" value="CLAUDIN"/>
    <property type="match status" value="1"/>
</dbReference>
<dbReference type="GO" id="GO:0005886">
    <property type="term" value="C:plasma membrane"/>
    <property type="evidence" value="ECO:0007669"/>
    <property type="project" value="UniProtKB-SubCell"/>
</dbReference>
<dbReference type="InterPro" id="IPR004031">
    <property type="entry name" value="PMP22/EMP/MP20/Claudin"/>
</dbReference>
<dbReference type="PROSITE" id="PS01346">
    <property type="entry name" value="CLAUDIN"/>
    <property type="match status" value="1"/>
</dbReference>
<evidence type="ECO:0000256" key="8">
    <source>
        <dbReference type="RuleBase" id="RU060637"/>
    </source>
</evidence>
<dbReference type="Proteomes" id="UP001187415">
    <property type="component" value="Unassembled WGS sequence"/>
</dbReference>
<evidence type="ECO:0000256" key="3">
    <source>
        <dbReference type="ARBA" id="ARBA00022475"/>
    </source>
</evidence>
<dbReference type="GO" id="GO:0005198">
    <property type="term" value="F:structural molecule activity"/>
    <property type="evidence" value="ECO:0007669"/>
    <property type="project" value="InterPro"/>
</dbReference>
<evidence type="ECO:0000313" key="9">
    <source>
        <dbReference type="EMBL" id="KAK2822863.1"/>
    </source>
</evidence>
<feature type="transmembrane region" description="Helical" evidence="8">
    <location>
        <begin position="115"/>
        <end position="140"/>
    </location>
</feature>
<evidence type="ECO:0000256" key="1">
    <source>
        <dbReference type="ARBA" id="ARBA00008295"/>
    </source>
</evidence>
<evidence type="ECO:0000256" key="7">
    <source>
        <dbReference type="ARBA" id="ARBA00023136"/>
    </source>
</evidence>
<comment type="function">
    <text evidence="8">Claudins function as major constituents of the tight junction complexes that regulate the permeability of epithelia.</text>
</comment>
<evidence type="ECO:0000256" key="5">
    <source>
        <dbReference type="ARBA" id="ARBA00022949"/>
    </source>
</evidence>
<sequence>MSVGLDTTGFIMCIISWLVNGAALSNDYWKISSVSGNVITSQRVFENLWHSCAENAAGLSECKDFQTLLNLPVHVQACRALMIICLLLGFGSMITSLFGLSCIKVGSADDQTKGKLAGAGGIMSILAGLCCLTACSWYAYRVVQDFYSPVSLGMKFELGTGLFLGWAGAVLAILGGAFLCCAFGKASSKAKKGGFYGQAPQKIYTAKSEAETARAYV</sequence>
<keyword evidence="6 8" id="KW-1133">Transmembrane helix</keyword>
<accession>A0AA88RXW2</accession>
<comment type="caution">
    <text evidence="9">The sequence shown here is derived from an EMBL/GenBank/DDBJ whole genome shotgun (WGS) entry which is preliminary data.</text>
</comment>
<keyword evidence="4 8" id="KW-0812">Transmembrane</keyword>
<comment type="caution">
    <text evidence="8">Lacks conserved residue(s) required for the propagation of feature annotation.</text>
</comment>
<dbReference type="Gene3D" id="1.20.140.150">
    <property type="match status" value="1"/>
</dbReference>
<protein>
    <recommendedName>
        <fullName evidence="8">Claudin</fullName>
    </recommendedName>
</protein>
<comment type="subcellular location">
    <subcellularLocation>
        <location evidence="8">Cell junction</location>
        <location evidence="8">Tight junction</location>
    </subcellularLocation>
    <subcellularLocation>
        <location evidence="8">Cell membrane</location>
        <topology evidence="8">Multi-pass membrane protein</topology>
    </subcellularLocation>
</comment>
<proteinExistence type="inferred from homology"/>
<dbReference type="InterPro" id="IPR017974">
    <property type="entry name" value="Claudin_CS"/>
</dbReference>
<reference evidence="9" key="1">
    <citation type="submission" date="2023-07" db="EMBL/GenBank/DDBJ databases">
        <title>Chromosome-level Genome Assembly of Striped Snakehead (Channa striata).</title>
        <authorList>
            <person name="Liu H."/>
        </authorList>
    </citation>
    <scope>NUCLEOTIDE SEQUENCE</scope>
    <source>
        <strain evidence="9">Gz</strain>
        <tissue evidence="9">Muscle</tissue>
    </source>
</reference>
<keyword evidence="10" id="KW-1185">Reference proteome</keyword>
<dbReference type="AlphaFoldDB" id="A0AA88RXW2"/>
<keyword evidence="7 8" id="KW-0472">Membrane</keyword>
<name>A0AA88RXW2_CHASR</name>
<keyword evidence="3 8" id="KW-1003">Cell membrane</keyword>
<evidence type="ECO:0000313" key="10">
    <source>
        <dbReference type="Proteomes" id="UP001187415"/>
    </source>
</evidence>
<dbReference type="Pfam" id="PF00822">
    <property type="entry name" value="PMP22_Claudin"/>
    <property type="match status" value="1"/>
</dbReference>
<dbReference type="EMBL" id="JAUPFM010000018">
    <property type="protein sequence ID" value="KAK2822863.1"/>
    <property type="molecule type" value="Genomic_DNA"/>
</dbReference>